<gene>
    <name evidence="1" type="ORF">GCM10017083_07590</name>
</gene>
<evidence type="ECO:0000313" key="2">
    <source>
        <dbReference type="Proteomes" id="UP000630353"/>
    </source>
</evidence>
<dbReference type="EMBL" id="BMZS01000002">
    <property type="protein sequence ID" value="GHD42494.1"/>
    <property type="molecule type" value="Genomic_DNA"/>
</dbReference>
<dbReference type="AlphaFoldDB" id="A0A918XPR0"/>
<organism evidence="1 2">
    <name type="scientific">Thalassobaculum fulvum</name>
    <dbReference type="NCBI Taxonomy" id="1633335"/>
    <lineage>
        <taxon>Bacteria</taxon>
        <taxon>Pseudomonadati</taxon>
        <taxon>Pseudomonadota</taxon>
        <taxon>Alphaproteobacteria</taxon>
        <taxon>Rhodospirillales</taxon>
        <taxon>Thalassobaculaceae</taxon>
        <taxon>Thalassobaculum</taxon>
    </lineage>
</organism>
<name>A0A918XPR0_9PROT</name>
<keyword evidence="2" id="KW-1185">Reference proteome</keyword>
<evidence type="ECO:0000313" key="1">
    <source>
        <dbReference type="EMBL" id="GHD42494.1"/>
    </source>
</evidence>
<dbReference type="Pfam" id="PF06267">
    <property type="entry name" value="DUF1028"/>
    <property type="match status" value="1"/>
</dbReference>
<dbReference type="Gene3D" id="3.60.20.10">
    <property type="entry name" value="Glutamine Phosphoribosylpyrophosphate, subunit 1, domain 1"/>
    <property type="match status" value="1"/>
</dbReference>
<dbReference type="RefSeq" id="WP_189987606.1">
    <property type="nucleotide sequence ID" value="NZ_BMZS01000002.1"/>
</dbReference>
<dbReference type="SUPFAM" id="SSF56235">
    <property type="entry name" value="N-terminal nucleophile aminohydrolases (Ntn hydrolases)"/>
    <property type="match status" value="1"/>
</dbReference>
<dbReference type="InterPro" id="IPR029055">
    <property type="entry name" value="Ntn_hydrolases_N"/>
</dbReference>
<reference evidence="1" key="2">
    <citation type="submission" date="2020-09" db="EMBL/GenBank/DDBJ databases">
        <authorList>
            <person name="Sun Q."/>
            <person name="Kim S."/>
        </authorList>
    </citation>
    <scope>NUCLEOTIDE SEQUENCE</scope>
    <source>
        <strain evidence="1">KCTC 42651</strain>
    </source>
</reference>
<evidence type="ECO:0008006" key="3">
    <source>
        <dbReference type="Google" id="ProtNLM"/>
    </source>
</evidence>
<dbReference type="PANTHER" id="PTHR39328">
    <property type="entry name" value="BLL2871 PROTEIN"/>
    <property type="match status" value="1"/>
</dbReference>
<comment type="caution">
    <text evidence="1">The sequence shown here is derived from an EMBL/GenBank/DDBJ whole genome shotgun (WGS) entry which is preliminary data.</text>
</comment>
<reference evidence="1" key="1">
    <citation type="journal article" date="2014" name="Int. J. Syst. Evol. Microbiol.">
        <title>Complete genome sequence of Corynebacterium casei LMG S-19264T (=DSM 44701T), isolated from a smear-ripened cheese.</title>
        <authorList>
            <consortium name="US DOE Joint Genome Institute (JGI-PGF)"/>
            <person name="Walter F."/>
            <person name="Albersmeier A."/>
            <person name="Kalinowski J."/>
            <person name="Ruckert C."/>
        </authorList>
    </citation>
    <scope>NUCLEOTIDE SEQUENCE</scope>
    <source>
        <strain evidence="1">KCTC 42651</strain>
    </source>
</reference>
<dbReference type="Proteomes" id="UP000630353">
    <property type="component" value="Unassembled WGS sequence"/>
</dbReference>
<protein>
    <recommendedName>
        <fullName evidence="3">DUF1028 domain-containing protein</fullName>
    </recommendedName>
</protein>
<proteinExistence type="predicted"/>
<dbReference type="InterPro" id="IPR010430">
    <property type="entry name" value="DUF1028"/>
</dbReference>
<accession>A0A918XPR0</accession>
<sequence length="228" mass="23368">MTFSIAGHCPRTGQFGVALATSSIGAGGRCPHLRPGVGAILTQARTDPRLGPLGLDLLAAGRSARQTIDGLVASTPEASWRQVAAITAAGDVAHWTGSDVAPPADGMALDGAVVIGNWVKSEAVVAAIAAGFETDPPAELADRLIQALEAGEAEGGELDPLQSAAVLVCAPGWSFPVVDLRVDLSARPIADLRTAWERWQPVMDGYLQRAVDPAGAPSTEALEGHAEA</sequence>
<dbReference type="PANTHER" id="PTHR39328:SF1">
    <property type="entry name" value="BLL2871 PROTEIN"/>
    <property type="match status" value="1"/>
</dbReference>